<dbReference type="SMART" id="SM00448">
    <property type="entry name" value="REC"/>
    <property type="match status" value="1"/>
</dbReference>
<gene>
    <name evidence="3" type="ORF">CP97_04825</name>
</gene>
<dbReference type="SUPFAM" id="SSF52172">
    <property type="entry name" value="CheY-like"/>
    <property type="match status" value="1"/>
</dbReference>
<accession>A0A0H4VFR6</accession>
<dbReference type="InterPro" id="IPR001789">
    <property type="entry name" value="Sig_transdc_resp-reg_receiver"/>
</dbReference>
<dbReference type="PROSITE" id="PS50110">
    <property type="entry name" value="RESPONSE_REGULATORY"/>
    <property type="match status" value="1"/>
</dbReference>
<reference evidence="4" key="2">
    <citation type="submission" date="2015-04" db="EMBL/GenBank/DDBJ databases">
        <title>The complete genome sequence of Erythrobacter sp. s21-N3.</title>
        <authorList>
            <person name="Zhuang L."/>
            <person name="Liu Y."/>
            <person name="Shao Z."/>
        </authorList>
    </citation>
    <scope>NUCLEOTIDE SEQUENCE [LARGE SCALE GENOMIC DNA]</scope>
    <source>
        <strain evidence="4">s21-N3</strain>
    </source>
</reference>
<dbReference type="KEGG" id="ery:CP97_04825"/>
<protein>
    <submittedName>
        <fullName evidence="3">Two-component response regulator</fullName>
    </submittedName>
</protein>
<feature type="domain" description="Response regulatory" evidence="2">
    <location>
        <begin position="202"/>
        <end position="315"/>
    </location>
</feature>
<evidence type="ECO:0000313" key="3">
    <source>
        <dbReference type="EMBL" id="AKQ43185.2"/>
    </source>
</evidence>
<dbReference type="Pfam" id="PF22233">
    <property type="entry name" value="PhyR_sigma-like"/>
    <property type="match status" value="1"/>
</dbReference>
<dbReference type="InterPro" id="IPR011006">
    <property type="entry name" value="CheY-like_superfamily"/>
</dbReference>
<evidence type="ECO:0000256" key="1">
    <source>
        <dbReference type="PROSITE-ProRule" id="PRU00169"/>
    </source>
</evidence>
<dbReference type="Gene3D" id="1.20.140.160">
    <property type="match status" value="1"/>
</dbReference>
<dbReference type="CDD" id="cd17540">
    <property type="entry name" value="REC_PhyR"/>
    <property type="match status" value="1"/>
</dbReference>
<dbReference type="SMR" id="A0A0H4VFR6"/>
<dbReference type="EMBL" id="CP011310">
    <property type="protein sequence ID" value="AKQ43185.2"/>
    <property type="molecule type" value="Genomic_DNA"/>
</dbReference>
<dbReference type="Proteomes" id="UP000059113">
    <property type="component" value="Chromosome"/>
</dbReference>
<sequence>MLVQNAGSRMIANQCIFFILRGKCSGEEENCGEVAELYGLTGTDRRARRSGATINPGRAIMTIGAEVAAHLPFLRRYARALTGSQSTGDTFVQATLEAALADDELANSLREGRVPLYRAFNKVWSSAYMEVAEGDSEGAPHEVAAQDQLKRITPLNRQALLLTTVEDFTPEQSAEIMGVDEDAVESLVREAVAEIERETTTSVLIIEDEPLISMQLEDLVRSLGHDICGTAATRTQAQEVVADNRPGLVLADIQLADGSSGLDAVEDILAIDSVPVIFITAYPERLLTGDRPEPTYLITKPFHENTVRAAISQALFFGSSRPLD</sequence>
<dbReference type="GO" id="GO:0000160">
    <property type="term" value="P:phosphorelay signal transduction system"/>
    <property type="evidence" value="ECO:0007669"/>
    <property type="project" value="InterPro"/>
</dbReference>
<keyword evidence="4" id="KW-1185">Reference proteome</keyword>
<dbReference type="SUPFAM" id="SSF88659">
    <property type="entry name" value="Sigma3 and sigma4 domains of RNA polymerase sigma factors"/>
    <property type="match status" value="1"/>
</dbReference>
<evidence type="ECO:0000313" key="4">
    <source>
        <dbReference type="Proteomes" id="UP000059113"/>
    </source>
</evidence>
<dbReference type="InterPro" id="IPR013324">
    <property type="entry name" value="RNA_pol_sigma_r3/r4-like"/>
</dbReference>
<name>A0A0H4VFR6_9SPHN</name>
<reference evidence="3 4" key="1">
    <citation type="journal article" date="2015" name="Int. J. Syst. Evol. Microbiol.">
        <title>Erythrobacter atlanticus sp. nov., a bacterium from ocean sediment able to degrade polycyclic aromatic hydrocarbons.</title>
        <authorList>
            <person name="Zhuang L."/>
            <person name="Liu Y."/>
            <person name="Wang L."/>
            <person name="Wang W."/>
            <person name="Shao Z."/>
        </authorList>
    </citation>
    <scope>NUCLEOTIDE SEQUENCE [LARGE SCALE GENOMIC DNA]</scope>
    <source>
        <strain evidence="4">s21-N3</strain>
    </source>
</reference>
<dbReference type="InterPro" id="IPR053867">
    <property type="entry name" value="PhyR_sigma4"/>
</dbReference>
<proteinExistence type="predicted"/>
<feature type="modified residue" description="4-aspartylphosphate" evidence="1">
    <location>
        <position position="252"/>
    </location>
</feature>
<dbReference type="NCBIfam" id="NF006623">
    <property type="entry name" value="PRK09191.1"/>
    <property type="match status" value="1"/>
</dbReference>
<dbReference type="Pfam" id="PF00072">
    <property type="entry name" value="Response_reg"/>
    <property type="match status" value="1"/>
</dbReference>
<evidence type="ECO:0000259" key="2">
    <source>
        <dbReference type="PROSITE" id="PS50110"/>
    </source>
</evidence>
<dbReference type="Gene3D" id="3.40.50.2300">
    <property type="match status" value="1"/>
</dbReference>
<dbReference type="InterPro" id="IPR053866">
    <property type="entry name" value="PhyR_sigma2"/>
</dbReference>
<keyword evidence="1" id="KW-0597">Phosphoprotein</keyword>
<organism evidence="3 4">
    <name type="scientific">Aurantiacibacter atlanticus</name>
    <dbReference type="NCBI Taxonomy" id="1648404"/>
    <lineage>
        <taxon>Bacteria</taxon>
        <taxon>Pseudomonadati</taxon>
        <taxon>Pseudomonadota</taxon>
        <taxon>Alphaproteobacteria</taxon>
        <taxon>Sphingomonadales</taxon>
        <taxon>Erythrobacteraceae</taxon>
        <taxon>Aurantiacibacter</taxon>
    </lineage>
</organism>
<dbReference type="AlphaFoldDB" id="A0A0H4VFR6"/>
<dbReference type="Pfam" id="PF22029">
    <property type="entry name" value="PhyR_sigma2"/>
    <property type="match status" value="1"/>
</dbReference>
<dbReference type="STRING" id="1648404.CP97_04825"/>